<dbReference type="PROSITE" id="PS50089">
    <property type="entry name" value="ZF_RING_2"/>
    <property type="match status" value="1"/>
</dbReference>
<dbReference type="InterPro" id="IPR001841">
    <property type="entry name" value="Znf_RING"/>
</dbReference>
<feature type="compositionally biased region" description="Polar residues" evidence="10">
    <location>
        <begin position="932"/>
        <end position="944"/>
    </location>
</feature>
<dbReference type="Pfam" id="PF22191">
    <property type="entry name" value="IBR_1"/>
    <property type="match status" value="1"/>
</dbReference>
<dbReference type="Gene3D" id="3.30.40.10">
    <property type="entry name" value="Zinc/RING finger domain, C3HC4 (zinc finger)"/>
    <property type="match status" value="1"/>
</dbReference>
<dbReference type="Gene3D" id="1.20.120.1750">
    <property type="match status" value="1"/>
</dbReference>
<keyword evidence="14" id="KW-1185">Reference proteome</keyword>
<evidence type="ECO:0000256" key="10">
    <source>
        <dbReference type="SAM" id="MobiDB-lite"/>
    </source>
</evidence>
<dbReference type="InterPro" id="IPR013083">
    <property type="entry name" value="Znf_RING/FYVE/PHD"/>
</dbReference>
<evidence type="ECO:0000259" key="12">
    <source>
        <dbReference type="PROSITE" id="PS51873"/>
    </source>
</evidence>
<dbReference type="EC" id="2.3.2.31" evidence="2"/>
<dbReference type="PROSITE" id="PS51873">
    <property type="entry name" value="TRIAD"/>
    <property type="match status" value="1"/>
</dbReference>
<evidence type="ECO:0000256" key="4">
    <source>
        <dbReference type="ARBA" id="ARBA00022723"/>
    </source>
</evidence>
<keyword evidence="7" id="KW-0833">Ubl conjugation pathway</keyword>
<proteinExistence type="predicted"/>
<evidence type="ECO:0000313" key="13">
    <source>
        <dbReference type="EMBL" id="GBG28256.1"/>
    </source>
</evidence>
<keyword evidence="3" id="KW-0808">Transferase</keyword>
<dbReference type="PROSITE" id="PS00518">
    <property type="entry name" value="ZF_RING_1"/>
    <property type="match status" value="1"/>
</dbReference>
<dbReference type="InterPro" id="IPR017907">
    <property type="entry name" value="Znf_RING_CS"/>
</dbReference>
<evidence type="ECO:0000256" key="1">
    <source>
        <dbReference type="ARBA" id="ARBA00001798"/>
    </source>
</evidence>
<dbReference type="InParanoid" id="A0A2R5GB74"/>
<dbReference type="Proteomes" id="UP000241890">
    <property type="component" value="Unassembled WGS sequence"/>
</dbReference>
<sequence>MMLMGNNGGDGDDVDPESVLETENGPREEPRTPVPAASTELLLRELGNVKMRGRVRKLPKYLSLSQMVEERMPTKVGVLQVMRFAGRRSAIWQNQLLVLCGNTIAIFPTTYGPEDEEVLTRIFREKKSARRKLRSETHFDLSEPDLSVSVALSAAVHRQPGEIATAQDSQHSYEWTISVPRYRGLLLVRLRSPTAEDRDQWVSALRAFESRVSTSFSAFRPKSLSVETSQNSALLQSRKGAPNGSALRSPRSPALRKVHSEARFDAAALHTIKKIATPPKDEKDETFTSDIIRAMQDRFSSASDYIVYSDQEKIVARRQDVTNCLADYLVRTSHEHSYTPDQTVAEEILRDHDWNLRAAMLAVLQAPSPRDTSRSTTQDTPDTSLHVTTCAICFENFGVDESNEDPSKEAASLRCGHAFCRGCWTANISCRIRDGKACLCTECMAPGCRERATAAFVRQHAESDELRERFDRLYADAFVDSCETVRWCPQSGCGNAVEWKLAEDTNTSQSTATSAKHETDMCARSVHCSCGFKFCFDCGSESHAPATCEQVEAWHQVLVAAEEARQVKAAPRKEQEQVMAKRWILNNARPCPKCKVPIEKMQGCNHMVCSSCKHEYCWACLGPWTDHSTETGGFFRCKIADERTDEVLARQDAARTAMQQDFAQTRDRALEERKRNAEQEEAFRKANQLRKRVAHFVKQYDQHDAIAQWAKNVSQDFDRALENETQILGPQRALVDFLQKILRVLADCRAMLKWVVVVSYFLNAESSTAANWVFGLDELKERLPLTDAVSIDGPHRALFAAKLGACVQLADRLQHAVEGPALSIGLDDANATRAKLWKKSPWARQRVRKALELATVLAPLQTRQSLFKLTSRAIRSPGICNSPRTWRQNSTQTHDASMRNLIARHDAETDQDEDVDEDDDLTLVDDEDDLESSSGTGLTYFQQHPTPRNQRRVSRRPRAGAFDGAMQSPERRRIDFTARGIANRTDNTNDSDSESMVSLDDDAVANPPRVYISFLAENRLKPLTCSLWKNLGRVSRCSLDDLRESENDGELRLHVEELNELQQRFRDSLQIVVLQSEHKGKLWRKRSRAEKAQALRQTRQAMETLDVEFQMSRPLAVDGPDTLALLKHLKAQSQNPLDIGSKFSTYFVLDATGCFHCRRSGIFPMQLEAELESLCCVTGLFSYVESADQA</sequence>
<dbReference type="SMART" id="SM00184">
    <property type="entry name" value="RING"/>
    <property type="match status" value="2"/>
</dbReference>
<evidence type="ECO:0000256" key="9">
    <source>
        <dbReference type="PROSITE-ProRule" id="PRU00175"/>
    </source>
</evidence>
<dbReference type="SMART" id="SM00647">
    <property type="entry name" value="IBR"/>
    <property type="match status" value="2"/>
</dbReference>
<evidence type="ECO:0000313" key="14">
    <source>
        <dbReference type="Proteomes" id="UP000241890"/>
    </source>
</evidence>
<dbReference type="InterPro" id="IPR044066">
    <property type="entry name" value="TRIAD_supradom"/>
</dbReference>
<evidence type="ECO:0000259" key="11">
    <source>
        <dbReference type="PROSITE" id="PS50089"/>
    </source>
</evidence>
<keyword evidence="4" id="KW-0479">Metal-binding</keyword>
<dbReference type="EMBL" id="BEYU01000040">
    <property type="protein sequence ID" value="GBG28256.1"/>
    <property type="molecule type" value="Genomic_DNA"/>
</dbReference>
<name>A0A2R5GB74_9STRA</name>
<evidence type="ECO:0000256" key="6">
    <source>
        <dbReference type="ARBA" id="ARBA00022771"/>
    </source>
</evidence>
<feature type="region of interest" description="Disordered" evidence="10">
    <location>
        <begin position="1"/>
        <end position="33"/>
    </location>
</feature>
<dbReference type="CDD" id="cd16773">
    <property type="entry name" value="RING-HC_RBR_TRIAD1"/>
    <property type="match status" value="1"/>
</dbReference>
<feature type="domain" description="RING-type" evidence="11">
    <location>
        <begin position="390"/>
        <end position="430"/>
    </location>
</feature>
<evidence type="ECO:0000256" key="8">
    <source>
        <dbReference type="ARBA" id="ARBA00022833"/>
    </source>
</evidence>
<comment type="catalytic activity">
    <reaction evidence="1">
        <text>[E2 ubiquitin-conjugating enzyme]-S-ubiquitinyl-L-cysteine + [acceptor protein]-L-lysine = [E2 ubiquitin-conjugating enzyme]-L-cysteine + [acceptor protein]-N(6)-ubiquitinyl-L-lysine.</text>
        <dbReference type="EC" id="2.3.2.31"/>
    </reaction>
</comment>
<dbReference type="Pfam" id="PF01485">
    <property type="entry name" value="IBR"/>
    <property type="match status" value="1"/>
</dbReference>
<reference evidence="13 14" key="1">
    <citation type="submission" date="2017-12" db="EMBL/GenBank/DDBJ databases">
        <title>Sequencing, de novo assembly and annotation of complete genome of a new Thraustochytrid species, strain FCC1311.</title>
        <authorList>
            <person name="Sedici K."/>
            <person name="Godart F."/>
            <person name="Aiese Cigliano R."/>
            <person name="Sanseverino W."/>
            <person name="Barakat M."/>
            <person name="Ortet P."/>
            <person name="Marechal E."/>
            <person name="Cagnac O."/>
            <person name="Amato A."/>
        </authorList>
    </citation>
    <scope>NUCLEOTIDE SEQUENCE [LARGE SCALE GENOMIC DNA]</scope>
</reference>
<dbReference type="Gene3D" id="3.40.30.10">
    <property type="entry name" value="Glutaredoxin"/>
    <property type="match status" value="1"/>
</dbReference>
<dbReference type="AlphaFoldDB" id="A0A2R5GB74"/>
<feature type="domain" description="RING-type" evidence="12">
    <location>
        <begin position="386"/>
        <end position="641"/>
    </location>
</feature>
<evidence type="ECO:0000256" key="2">
    <source>
        <dbReference type="ARBA" id="ARBA00012251"/>
    </source>
</evidence>
<dbReference type="InterPro" id="IPR031127">
    <property type="entry name" value="E3_UB_ligase_RBR"/>
</dbReference>
<gene>
    <name evidence="13" type="ORF">FCC1311_044792</name>
</gene>
<feature type="region of interest" description="Disordered" evidence="10">
    <location>
        <begin position="230"/>
        <end position="253"/>
    </location>
</feature>
<keyword evidence="6 9" id="KW-0863">Zinc-finger</keyword>
<feature type="region of interest" description="Disordered" evidence="10">
    <location>
        <begin position="926"/>
        <end position="966"/>
    </location>
</feature>
<organism evidence="13 14">
    <name type="scientific">Hondaea fermentalgiana</name>
    <dbReference type="NCBI Taxonomy" id="2315210"/>
    <lineage>
        <taxon>Eukaryota</taxon>
        <taxon>Sar</taxon>
        <taxon>Stramenopiles</taxon>
        <taxon>Bigyra</taxon>
        <taxon>Labyrinthulomycetes</taxon>
        <taxon>Thraustochytrida</taxon>
        <taxon>Thraustochytriidae</taxon>
        <taxon>Hondaea</taxon>
    </lineage>
</organism>
<dbReference type="OrthoDB" id="10009520at2759"/>
<dbReference type="GO" id="GO:0008270">
    <property type="term" value="F:zinc ion binding"/>
    <property type="evidence" value="ECO:0007669"/>
    <property type="project" value="UniProtKB-KW"/>
</dbReference>
<feature type="compositionally biased region" description="Acidic residues" evidence="10">
    <location>
        <begin position="10"/>
        <end position="20"/>
    </location>
</feature>
<accession>A0A2R5GB74</accession>
<evidence type="ECO:0000256" key="3">
    <source>
        <dbReference type="ARBA" id="ARBA00022679"/>
    </source>
</evidence>
<protein>
    <recommendedName>
        <fullName evidence="2">RBR-type E3 ubiquitin transferase</fullName>
        <ecNumber evidence="2">2.3.2.31</ecNumber>
    </recommendedName>
</protein>
<evidence type="ECO:0000256" key="7">
    <source>
        <dbReference type="ARBA" id="ARBA00022786"/>
    </source>
</evidence>
<dbReference type="GO" id="GO:0016567">
    <property type="term" value="P:protein ubiquitination"/>
    <property type="evidence" value="ECO:0007669"/>
    <property type="project" value="InterPro"/>
</dbReference>
<evidence type="ECO:0000256" key="5">
    <source>
        <dbReference type="ARBA" id="ARBA00022737"/>
    </source>
</evidence>
<comment type="caution">
    <text evidence="13">The sequence shown here is derived from an EMBL/GenBank/DDBJ whole genome shotgun (WGS) entry which is preliminary data.</text>
</comment>
<dbReference type="CDD" id="cd20346">
    <property type="entry name" value="BRcat_RBR_ANKIB1"/>
    <property type="match status" value="1"/>
</dbReference>
<keyword evidence="8" id="KW-0862">Zinc</keyword>
<dbReference type="GO" id="GO:0061630">
    <property type="term" value="F:ubiquitin protein ligase activity"/>
    <property type="evidence" value="ECO:0007669"/>
    <property type="project" value="UniProtKB-EC"/>
</dbReference>
<dbReference type="InterPro" id="IPR002867">
    <property type="entry name" value="IBR_dom"/>
</dbReference>
<dbReference type="PANTHER" id="PTHR11685">
    <property type="entry name" value="RBR FAMILY RING FINGER AND IBR DOMAIN-CONTAINING"/>
    <property type="match status" value="1"/>
</dbReference>
<dbReference type="SUPFAM" id="SSF57850">
    <property type="entry name" value="RING/U-box"/>
    <property type="match status" value="3"/>
</dbReference>
<feature type="compositionally biased region" description="Basic residues" evidence="10">
    <location>
        <begin position="949"/>
        <end position="958"/>
    </location>
</feature>
<keyword evidence="5" id="KW-0677">Repeat</keyword>